<reference evidence="2" key="2">
    <citation type="submission" date="2020-11" db="EMBL/GenBank/DDBJ databases">
        <authorList>
            <person name="McCartney M.A."/>
            <person name="Auch B."/>
            <person name="Kono T."/>
            <person name="Mallez S."/>
            <person name="Becker A."/>
            <person name="Gohl D.M."/>
            <person name="Silverstein K.A.T."/>
            <person name="Koren S."/>
            <person name="Bechman K.B."/>
            <person name="Herman A."/>
            <person name="Abrahante J.E."/>
            <person name="Garbe J."/>
        </authorList>
    </citation>
    <scope>NUCLEOTIDE SEQUENCE</scope>
    <source>
        <strain evidence="2">Duluth1</strain>
        <tissue evidence="2">Whole animal</tissue>
    </source>
</reference>
<feature type="signal peptide" evidence="1">
    <location>
        <begin position="1"/>
        <end position="22"/>
    </location>
</feature>
<evidence type="ECO:0000313" key="2">
    <source>
        <dbReference type="EMBL" id="KAH3804816.1"/>
    </source>
</evidence>
<reference evidence="2" key="1">
    <citation type="journal article" date="2019" name="bioRxiv">
        <title>The Genome of the Zebra Mussel, Dreissena polymorpha: A Resource for Invasive Species Research.</title>
        <authorList>
            <person name="McCartney M.A."/>
            <person name="Auch B."/>
            <person name="Kono T."/>
            <person name="Mallez S."/>
            <person name="Zhang Y."/>
            <person name="Obille A."/>
            <person name="Becker A."/>
            <person name="Abrahante J.E."/>
            <person name="Garbe J."/>
            <person name="Badalamenti J.P."/>
            <person name="Herman A."/>
            <person name="Mangelson H."/>
            <person name="Liachko I."/>
            <person name="Sullivan S."/>
            <person name="Sone E.D."/>
            <person name="Koren S."/>
            <person name="Silverstein K.A.T."/>
            <person name="Beckman K.B."/>
            <person name="Gohl D.M."/>
        </authorList>
    </citation>
    <scope>NUCLEOTIDE SEQUENCE</scope>
    <source>
        <strain evidence="2">Duluth1</strain>
        <tissue evidence="2">Whole animal</tissue>
    </source>
</reference>
<evidence type="ECO:0000313" key="3">
    <source>
        <dbReference type="Proteomes" id="UP000828390"/>
    </source>
</evidence>
<sequence length="410" mass="46145">MYPHTTLKQILLIVALLSTTQGQLGEWFDACMNDWECSGSGGYKCINSRCYCPLNTHYSGFACRNDSVTGVICKSDADCKNFKGTACIGPANRSTCACRESWKTIHIYTFECVDSKEPYVFCDSDTECMMTQTCEVLYTGYRICMNKSISTGDYYKKCTGDWECSDTFKCIGSYCLCPATTGYNGVDCQKQGDTLITCMSDADCKFYNGTACIGQANRSTCACPHSWQIMNTHTFECVDRGLRESCDNDTHCSMGLKCRHYYGDKLCINETDGTGDYRKYCMGDWECSSPFKCIGSYCDCPSKTTYSIRDCRSDSDSMIKCQSDDHCKFYNGTACIATANRSTCACPYPWQKINRWTLDCVNRELYDDCENDTDCMTTTKCVLMSSGVRQCMNESFNNHTARLHRKPMGD</sequence>
<dbReference type="Proteomes" id="UP000828390">
    <property type="component" value="Unassembled WGS sequence"/>
</dbReference>
<dbReference type="EMBL" id="JAIWYP010000006">
    <property type="protein sequence ID" value="KAH3804816.1"/>
    <property type="molecule type" value="Genomic_DNA"/>
</dbReference>
<name>A0A9D4J9G7_DREPO</name>
<dbReference type="AlphaFoldDB" id="A0A9D4J9G7"/>
<comment type="caution">
    <text evidence="2">The sequence shown here is derived from an EMBL/GenBank/DDBJ whole genome shotgun (WGS) entry which is preliminary data.</text>
</comment>
<gene>
    <name evidence="2" type="ORF">DPMN_133107</name>
</gene>
<feature type="chain" id="PRO_5039438219" evidence="1">
    <location>
        <begin position="23"/>
        <end position="410"/>
    </location>
</feature>
<proteinExistence type="predicted"/>
<protein>
    <submittedName>
        <fullName evidence="2">Uncharacterized protein</fullName>
    </submittedName>
</protein>
<evidence type="ECO:0000256" key="1">
    <source>
        <dbReference type="SAM" id="SignalP"/>
    </source>
</evidence>
<accession>A0A9D4J9G7</accession>
<organism evidence="2 3">
    <name type="scientific">Dreissena polymorpha</name>
    <name type="common">Zebra mussel</name>
    <name type="synonym">Mytilus polymorpha</name>
    <dbReference type="NCBI Taxonomy" id="45954"/>
    <lineage>
        <taxon>Eukaryota</taxon>
        <taxon>Metazoa</taxon>
        <taxon>Spiralia</taxon>
        <taxon>Lophotrochozoa</taxon>
        <taxon>Mollusca</taxon>
        <taxon>Bivalvia</taxon>
        <taxon>Autobranchia</taxon>
        <taxon>Heteroconchia</taxon>
        <taxon>Euheterodonta</taxon>
        <taxon>Imparidentia</taxon>
        <taxon>Neoheterodontei</taxon>
        <taxon>Myida</taxon>
        <taxon>Dreissenoidea</taxon>
        <taxon>Dreissenidae</taxon>
        <taxon>Dreissena</taxon>
    </lineage>
</organism>
<keyword evidence="1" id="KW-0732">Signal</keyword>
<keyword evidence="3" id="KW-1185">Reference proteome</keyword>